<proteinExistence type="predicted"/>
<feature type="transmembrane region" description="Helical" evidence="1">
    <location>
        <begin position="216"/>
        <end position="235"/>
    </location>
</feature>
<feature type="transmembrane region" description="Helical" evidence="1">
    <location>
        <begin position="28"/>
        <end position="45"/>
    </location>
</feature>
<feature type="transmembrane region" description="Helical" evidence="1">
    <location>
        <begin position="149"/>
        <end position="167"/>
    </location>
</feature>
<dbReference type="AlphaFoldDB" id="A0AAW4YVX9"/>
<feature type="transmembrane region" description="Helical" evidence="1">
    <location>
        <begin position="116"/>
        <end position="137"/>
    </location>
</feature>
<dbReference type="RefSeq" id="WP_234239662.1">
    <property type="nucleotide sequence ID" value="NZ_JABFTS010000004.1"/>
</dbReference>
<feature type="transmembrane region" description="Helical" evidence="1">
    <location>
        <begin position="174"/>
        <end position="204"/>
    </location>
</feature>
<evidence type="ECO:0000313" key="2">
    <source>
        <dbReference type="EMBL" id="MCE8052157.1"/>
    </source>
</evidence>
<organism evidence="2 3">
    <name type="scientific">Billgrantia desiderata</name>
    <dbReference type="NCBI Taxonomy" id="52021"/>
    <lineage>
        <taxon>Bacteria</taxon>
        <taxon>Pseudomonadati</taxon>
        <taxon>Pseudomonadota</taxon>
        <taxon>Gammaproteobacteria</taxon>
        <taxon>Oceanospirillales</taxon>
        <taxon>Halomonadaceae</taxon>
        <taxon>Billgrantia</taxon>
    </lineage>
</organism>
<feature type="transmembrane region" description="Helical" evidence="1">
    <location>
        <begin position="52"/>
        <end position="76"/>
    </location>
</feature>
<protein>
    <submittedName>
        <fullName evidence="2">Uncharacterized protein</fullName>
    </submittedName>
</protein>
<keyword evidence="1" id="KW-0472">Membrane</keyword>
<reference evidence="2" key="2">
    <citation type="journal article" date="2021" name="Front. Microbiol.">
        <title>Aerobic Denitrification and Heterotrophic Sulfur Oxidation in the Genus Halomonas Revealed by Six Novel Species Characterizations and Genome-Based Analysis.</title>
        <authorList>
            <person name="Wang L."/>
            <person name="Shao Z."/>
        </authorList>
    </citation>
    <scope>NUCLEOTIDE SEQUENCE</scope>
    <source>
        <strain evidence="2">MCCC 1A05776</strain>
    </source>
</reference>
<gene>
    <name evidence="2" type="ORF">HOP61_12680</name>
</gene>
<name>A0AAW4YVX9_9GAMM</name>
<comment type="caution">
    <text evidence="2">The sequence shown here is derived from an EMBL/GenBank/DDBJ whole genome shotgun (WGS) entry which is preliminary data.</text>
</comment>
<evidence type="ECO:0000256" key="1">
    <source>
        <dbReference type="SAM" id="Phobius"/>
    </source>
</evidence>
<keyword evidence="1" id="KW-1133">Transmembrane helix</keyword>
<dbReference type="Proteomes" id="UP001320178">
    <property type="component" value="Unassembled WGS sequence"/>
</dbReference>
<feature type="transmembrane region" description="Helical" evidence="1">
    <location>
        <begin position="82"/>
        <end position="104"/>
    </location>
</feature>
<sequence length="390" mass="42895">MHLLAAILLFLGLSLASLYVFPSGQPQPADFLLLGFAVLMSLLALTDRGRVLSSFVICWALMVLWVLLVSLGWALVMERTSFFIYPAFFFFNFLIGMALLRFLGISGEAGRSLIRNAISIALLVAASQVLLQLGAGANRTTGSFNNPNQLAYFSLCGIVILMLLDDFRPPLRPLMLAGLVAAVVSILAASSLGAMGGAVLVGLGWVVANLDRLRRFARLLLVAPLILGVVVMVNLSSDGQVQSNLQSRMDRAPDKVENAYEERKYDRLANFPEYAILGAAEGERRRFYPYHSSEIHSSYGNMLFAYGIPGFGLFLAVIFIALSRAPLYVWMGVAGPLIYSITHNGLRSTLFWMMLAICWHLYRQGRRRHRASAVAAPTVAESERYTRSSS</sequence>
<feature type="transmembrane region" description="Helical" evidence="1">
    <location>
        <begin position="303"/>
        <end position="325"/>
    </location>
</feature>
<evidence type="ECO:0000313" key="3">
    <source>
        <dbReference type="Proteomes" id="UP001320178"/>
    </source>
</evidence>
<reference evidence="2" key="1">
    <citation type="submission" date="2020-05" db="EMBL/GenBank/DDBJ databases">
        <authorList>
            <person name="Wang L."/>
            <person name="Shao Z."/>
        </authorList>
    </citation>
    <scope>NUCLEOTIDE SEQUENCE</scope>
    <source>
        <strain evidence="2">MCCC 1A05776</strain>
    </source>
</reference>
<dbReference type="EMBL" id="JABFTS010000004">
    <property type="protein sequence ID" value="MCE8052157.1"/>
    <property type="molecule type" value="Genomic_DNA"/>
</dbReference>
<feature type="transmembrane region" description="Helical" evidence="1">
    <location>
        <begin position="345"/>
        <end position="362"/>
    </location>
</feature>
<accession>A0AAW4YVX9</accession>
<keyword evidence="1" id="KW-0812">Transmembrane</keyword>